<proteinExistence type="predicted"/>
<comment type="caution">
    <text evidence="1">The sequence shown here is derived from an EMBL/GenBank/DDBJ whole genome shotgun (WGS) entry which is preliminary data.</text>
</comment>
<accession>A0AAW2C8P2</accession>
<evidence type="ECO:0000313" key="2">
    <source>
        <dbReference type="Proteomes" id="UP001459277"/>
    </source>
</evidence>
<evidence type="ECO:0000313" key="1">
    <source>
        <dbReference type="EMBL" id="KAK9993692.1"/>
    </source>
</evidence>
<dbReference type="AlphaFoldDB" id="A0AAW2C8P2"/>
<gene>
    <name evidence="1" type="ORF">SO802_023395</name>
</gene>
<organism evidence="1 2">
    <name type="scientific">Lithocarpus litseifolius</name>
    <dbReference type="NCBI Taxonomy" id="425828"/>
    <lineage>
        <taxon>Eukaryota</taxon>
        <taxon>Viridiplantae</taxon>
        <taxon>Streptophyta</taxon>
        <taxon>Embryophyta</taxon>
        <taxon>Tracheophyta</taxon>
        <taxon>Spermatophyta</taxon>
        <taxon>Magnoliopsida</taxon>
        <taxon>eudicotyledons</taxon>
        <taxon>Gunneridae</taxon>
        <taxon>Pentapetalae</taxon>
        <taxon>rosids</taxon>
        <taxon>fabids</taxon>
        <taxon>Fagales</taxon>
        <taxon>Fagaceae</taxon>
        <taxon>Lithocarpus</taxon>
    </lineage>
</organism>
<reference evidence="1 2" key="1">
    <citation type="submission" date="2024-01" db="EMBL/GenBank/DDBJ databases">
        <title>A telomere-to-telomere, gap-free genome of sweet tea (Lithocarpus litseifolius).</title>
        <authorList>
            <person name="Zhou J."/>
        </authorList>
    </citation>
    <scope>NUCLEOTIDE SEQUENCE [LARGE SCALE GENOMIC DNA]</scope>
    <source>
        <strain evidence="1">Zhou-2022a</strain>
        <tissue evidence="1">Leaf</tissue>
    </source>
</reference>
<protein>
    <submittedName>
        <fullName evidence="1">Uncharacterized protein</fullName>
    </submittedName>
</protein>
<name>A0AAW2C8P2_9ROSI</name>
<keyword evidence="2" id="KW-1185">Reference proteome</keyword>
<dbReference type="Proteomes" id="UP001459277">
    <property type="component" value="Unassembled WGS sequence"/>
</dbReference>
<sequence>MGPVLSGARNDHLRRYCCLACSSEDDFGSEYDSSTSSLDCVLSSESYATGPKRVELEDQSEEEKKKKMVTKRSVSSSIKEISDSGDDSVFPTKISVKKRRKVVDEKAEGTATASSKRGRVRVQFCLNVVGFFPELYVMVLLRLL</sequence>
<dbReference type="EMBL" id="JAZDWU010000008">
    <property type="protein sequence ID" value="KAK9993692.1"/>
    <property type="molecule type" value="Genomic_DNA"/>
</dbReference>